<protein>
    <submittedName>
        <fullName evidence="5">SPOR domain-containing protein</fullName>
    </submittedName>
</protein>
<evidence type="ECO:0000259" key="4">
    <source>
        <dbReference type="PROSITE" id="PS51724"/>
    </source>
</evidence>
<name>A0ABY8FSJ1_9SPHN</name>
<dbReference type="SUPFAM" id="SSF110997">
    <property type="entry name" value="Sporulation related repeat"/>
    <property type="match status" value="1"/>
</dbReference>
<dbReference type="InterPro" id="IPR019734">
    <property type="entry name" value="TPR_rpt"/>
</dbReference>
<evidence type="ECO:0000256" key="3">
    <source>
        <dbReference type="SAM" id="SignalP"/>
    </source>
</evidence>
<evidence type="ECO:0000256" key="2">
    <source>
        <dbReference type="SAM" id="MobiDB-lite"/>
    </source>
</evidence>
<feature type="signal peptide" evidence="3">
    <location>
        <begin position="1"/>
        <end position="32"/>
    </location>
</feature>
<feature type="compositionally biased region" description="Pro residues" evidence="2">
    <location>
        <begin position="402"/>
        <end position="413"/>
    </location>
</feature>
<feature type="repeat" description="TPR" evidence="1">
    <location>
        <begin position="67"/>
        <end position="100"/>
    </location>
</feature>
<dbReference type="EMBL" id="CP121106">
    <property type="protein sequence ID" value="WFL77983.1"/>
    <property type="molecule type" value="Genomic_DNA"/>
</dbReference>
<feature type="region of interest" description="Disordered" evidence="2">
    <location>
        <begin position="397"/>
        <end position="416"/>
    </location>
</feature>
<proteinExistence type="predicted"/>
<keyword evidence="6" id="KW-1185">Reference proteome</keyword>
<dbReference type="InterPro" id="IPR007730">
    <property type="entry name" value="SPOR-like_dom"/>
</dbReference>
<accession>A0ABY8FSJ1</accession>
<reference evidence="5 6" key="1">
    <citation type="submission" date="2023-03" db="EMBL/GenBank/DDBJ databases">
        <title>Altererythrobacter sp. CAU 1644 isolated from sand.</title>
        <authorList>
            <person name="Kim W."/>
        </authorList>
    </citation>
    <scope>NUCLEOTIDE SEQUENCE [LARGE SCALE GENOMIC DNA]</scope>
    <source>
        <strain evidence="5 6">CAU 1644</strain>
    </source>
</reference>
<evidence type="ECO:0000313" key="5">
    <source>
        <dbReference type="EMBL" id="WFL77983.1"/>
    </source>
</evidence>
<feature type="chain" id="PRO_5046251437" evidence="3">
    <location>
        <begin position="33"/>
        <end position="551"/>
    </location>
</feature>
<dbReference type="InterPro" id="IPR036680">
    <property type="entry name" value="SPOR-like_sf"/>
</dbReference>
<feature type="region of interest" description="Disordered" evidence="2">
    <location>
        <begin position="290"/>
        <end position="358"/>
    </location>
</feature>
<dbReference type="PROSITE" id="PS50005">
    <property type="entry name" value="TPR"/>
    <property type="match status" value="1"/>
</dbReference>
<evidence type="ECO:0000313" key="6">
    <source>
        <dbReference type="Proteomes" id="UP001215827"/>
    </source>
</evidence>
<dbReference type="RefSeq" id="WP_278016674.1">
    <property type="nucleotide sequence ID" value="NZ_CP121106.1"/>
</dbReference>
<dbReference type="PROSITE" id="PS51724">
    <property type="entry name" value="SPOR"/>
    <property type="match status" value="1"/>
</dbReference>
<gene>
    <name evidence="5" type="ORF">P7228_02645</name>
</gene>
<dbReference type="Pfam" id="PF05036">
    <property type="entry name" value="SPOR"/>
    <property type="match status" value="1"/>
</dbReference>
<dbReference type="Proteomes" id="UP001215827">
    <property type="component" value="Chromosome"/>
</dbReference>
<keyword evidence="1" id="KW-0802">TPR repeat</keyword>
<feature type="domain" description="SPOR" evidence="4">
    <location>
        <begin position="461"/>
        <end position="541"/>
    </location>
</feature>
<dbReference type="Gene3D" id="1.25.40.10">
    <property type="entry name" value="Tetratricopeptide repeat domain"/>
    <property type="match status" value="1"/>
</dbReference>
<organism evidence="5 6">
    <name type="scientific">Altererythrobacter arenosus</name>
    <dbReference type="NCBI Taxonomy" id="3032592"/>
    <lineage>
        <taxon>Bacteria</taxon>
        <taxon>Pseudomonadati</taxon>
        <taxon>Pseudomonadota</taxon>
        <taxon>Alphaproteobacteria</taxon>
        <taxon>Sphingomonadales</taxon>
        <taxon>Erythrobacteraceae</taxon>
        <taxon>Altererythrobacter</taxon>
    </lineage>
</organism>
<keyword evidence="3" id="KW-0732">Signal</keyword>
<sequence>MVDTAIMPKTGFQNAFIALALLLAGTTLPVQAQQSTSSREVVQALPSPDVARLNGALRRLASNSRDLGALIDAGNAALALGDLDAAMGFFGRAQELSPTSGSVKMGMAAVLLRSDRPVDALRLFAEAEQAGASVDAVLPERGLAYDLVGNNQEAQVSYRAALARGGNPEVSRRLALSQAIAGDREGFESSLRPLLLQRDYAAYRTRAFGLAILGDAKEARDIADAVMPRDLSSRIAPYLDYMPRLTKAQQAAAANLGIFPNAAQIGRDDPRIAQYANSASSAARNAGAKLAPAGAPLGSEAARPDADSSKRRKIPGAAERSGSRLASVARDQTTTPPVAAPPVSTPPAAAPRAAPPPPVADPIVASPVVEEPVVKEAAAKEVVATPSISTFDLAATAQAQSPPRPQALPPAAEPAPSVADAFGDLAASNVTPPGGATGAVDITAIDVKREKPPEPPKPKAPVHPSRAWVQVATGKDLGALKFDWRRISRKAPDLLGSFKPYVTPWGQANRLLAGPVASPEKAREMVKALKEQGLDSFTYTSPEGEEITLLQ</sequence>
<feature type="compositionally biased region" description="Pro residues" evidence="2">
    <location>
        <begin position="338"/>
        <end position="358"/>
    </location>
</feature>
<evidence type="ECO:0000256" key="1">
    <source>
        <dbReference type="PROSITE-ProRule" id="PRU00339"/>
    </source>
</evidence>
<dbReference type="InterPro" id="IPR011990">
    <property type="entry name" value="TPR-like_helical_dom_sf"/>
</dbReference>
<dbReference type="SUPFAM" id="SSF48452">
    <property type="entry name" value="TPR-like"/>
    <property type="match status" value="1"/>
</dbReference>